<accession>A0ABV5YTP5</accession>
<feature type="transmembrane region" description="Helical" evidence="2">
    <location>
        <begin position="64"/>
        <end position="85"/>
    </location>
</feature>
<evidence type="ECO:0000313" key="5">
    <source>
        <dbReference type="Proteomes" id="UP001589627"/>
    </source>
</evidence>
<feature type="domain" description="Ig-like" evidence="3">
    <location>
        <begin position="141"/>
        <end position="244"/>
    </location>
</feature>
<evidence type="ECO:0000256" key="1">
    <source>
        <dbReference type="SAM" id="MobiDB-lite"/>
    </source>
</evidence>
<sequence length="244" mass="24613">VATARLLNAMPAAALPAPLRDRVLGTAAAPELGELRETIAMRADPPPEPETAFEPEPERRGPRLWPVFAAVACVLVIVCGVFLLLPGSGQEKTSGQQPITAPSESPTADDGLPSDSAEPEPSSDSPSPKPSKSSKTPTPTPSTTKPHTHHPSPSSPQRPGTLSVSGCHMSGTRHCSVTVTAKGGPVSWSVSGTSGSIDAGGSGSLGAGQSDSVTVSRTDSFCFGSGSGSVTFSSGASASVTWSC</sequence>
<feature type="region of interest" description="Disordered" evidence="1">
    <location>
        <begin position="89"/>
        <end position="168"/>
    </location>
</feature>
<keyword evidence="2" id="KW-1133">Transmembrane helix</keyword>
<protein>
    <recommendedName>
        <fullName evidence="3">Ig-like domain-containing protein</fullName>
    </recommendedName>
</protein>
<keyword evidence="2" id="KW-0472">Membrane</keyword>
<name>A0ABV5YTP5_9ACTN</name>
<proteinExistence type="predicted"/>
<evidence type="ECO:0000256" key="2">
    <source>
        <dbReference type="SAM" id="Phobius"/>
    </source>
</evidence>
<gene>
    <name evidence="4" type="ORF">ACFFNX_40595</name>
</gene>
<keyword evidence="5" id="KW-1185">Reference proteome</keyword>
<evidence type="ECO:0000313" key="4">
    <source>
        <dbReference type="EMBL" id="MFB9838465.1"/>
    </source>
</evidence>
<feature type="compositionally biased region" description="Polar residues" evidence="1">
    <location>
        <begin position="90"/>
        <end position="106"/>
    </location>
</feature>
<dbReference type="Proteomes" id="UP001589627">
    <property type="component" value="Unassembled WGS sequence"/>
</dbReference>
<comment type="caution">
    <text evidence="4">The sequence shown here is derived from an EMBL/GenBank/DDBJ whole genome shotgun (WGS) entry which is preliminary data.</text>
</comment>
<keyword evidence="2" id="KW-0812">Transmembrane</keyword>
<feature type="non-terminal residue" evidence="4">
    <location>
        <position position="1"/>
    </location>
</feature>
<evidence type="ECO:0000259" key="3">
    <source>
        <dbReference type="PROSITE" id="PS50835"/>
    </source>
</evidence>
<dbReference type="PROSITE" id="PS50835">
    <property type="entry name" value="IG_LIKE"/>
    <property type="match status" value="1"/>
</dbReference>
<feature type="region of interest" description="Disordered" evidence="1">
    <location>
        <begin position="37"/>
        <end position="60"/>
    </location>
</feature>
<organism evidence="4 5">
    <name type="scientific">Actinoallomurus acaciae</name>
    <dbReference type="NCBI Taxonomy" id="502577"/>
    <lineage>
        <taxon>Bacteria</taxon>
        <taxon>Bacillati</taxon>
        <taxon>Actinomycetota</taxon>
        <taxon>Actinomycetes</taxon>
        <taxon>Streptosporangiales</taxon>
        <taxon>Thermomonosporaceae</taxon>
        <taxon>Actinoallomurus</taxon>
    </lineage>
</organism>
<dbReference type="EMBL" id="JBHLZP010000520">
    <property type="protein sequence ID" value="MFB9838465.1"/>
    <property type="molecule type" value="Genomic_DNA"/>
</dbReference>
<feature type="compositionally biased region" description="Low complexity" evidence="1">
    <location>
        <begin position="113"/>
        <end position="145"/>
    </location>
</feature>
<dbReference type="InterPro" id="IPR007110">
    <property type="entry name" value="Ig-like_dom"/>
</dbReference>
<reference evidence="4 5" key="1">
    <citation type="submission" date="2024-09" db="EMBL/GenBank/DDBJ databases">
        <authorList>
            <person name="Sun Q."/>
            <person name="Mori K."/>
        </authorList>
    </citation>
    <scope>NUCLEOTIDE SEQUENCE [LARGE SCALE GENOMIC DNA]</scope>
    <source>
        <strain evidence="4 5">TBRC 0563</strain>
    </source>
</reference>